<dbReference type="EMBL" id="UZAI01017701">
    <property type="protein sequence ID" value="VDP28462.1"/>
    <property type="molecule type" value="Genomic_DNA"/>
</dbReference>
<gene>
    <name evidence="1" type="ORF">SMRZ_LOCUS18601</name>
</gene>
<proteinExistence type="predicted"/>
<reference evidence="1 2" key="1">
    <citation type="submission" date="2018-11" db="EMBL/GenBank/DDBJ databases">
        <authorList>
            <consortium name="Pathogen Informatics"/>
        </authorList>
    </citation>
    <scope>NUCLEOTIDE SEQUENCE [LARGE SCALE GENOMIC DNA]</scope>
    <source>
        <strain evidence="1 2">Zambia</strain>
    </source>
</reference>
<accession>A0A3P8BRI8</accession>
<keyword evidence="2" id="KW-1185">Reference proteome</keyword>
<organism evidence="1 2">
    <name type="scientific">Schistosoma margrebowiei</name>
    <dbReference type="NCBI Taxonomy" id="48269"/>
    <lineage>
        <taxon>Eukaryota</taxon>
        <taxon>Metazoa</taxon>
        <taxon>Spiralia</taxon>
        <taxon>Lophotrochozoa</taxon>
        <taxon>Platyhelminthes</taxon>
        <taxon>Trematoda</taxon>
        <taxon>Digenea</taxon>
        <taxon>Strigeidida</taxon>
        <taxon>Schistosomatoidea</taxon>
        <taxon>Schistosomatidae</taxon>
        <taxon>Schistosoma</taxon>
    </lineage>
</organism>
<evidence type="ECO:0000313" key="1">
    <source>
        <dbReference type="EMBL" id="VDP28462.1"/>
    </source>
</evidence>
<name>A0A3P8BRI8_9TREM</name>
<sequence>MTVLTLVLKILTLILVDSCFEFHMFFNCRNVVLAFPILAFMSASGPPCLSMMLPPVALLELLPVSTPGKGGGLGMALASPSRRKLTH</sequence>
<dbReference type="Proteomes" id="UP000277204">
    <property type="component" value="Unassembled WGS sequence"/>
</dbReference>
<evidence type="ECO:0000313" key="2">
    <source>
        <dbReference type="Proteomes" id="UP000277204"/>
    </source>
</evidence>
<protein>
    <submittedName>
        <fullName evidence="1">Uncharacterized protein</fullName>
    </submittedName>
</protein>
<dbReference type="AlphaFoldDB" id="A0A3P8BRI8"/>